<dbReference type="InterPro" id="IPR000515">
    <property type="entry name" value="MetI-like"/>
</dbReference>
<feature type="transmembrane region" description="Helical" evidence="6">
    <location>
        <begin position="76"/>
        <end position="100"/>
    </location>
</feature>
<evidence type="ECO:0000256" key="3">
    <source>
        <dbReference type="ARBA" id="ARBA00022692"/>
    </source>
</evidence>
<feature type="domain" description="ABC transmembrane type-1" evidence="7">
    <location>
        <begin position="72"/>
        <end position="287"/>
    </location>
</feature>
<evidence type="ECO:0000256" key="2">
    <source>
        <dbReference type="ARBA" id="ARBA00022448"/>
    </source>
</evidence>
<name>A0ABV5VTL8_9BACL</name>
<reference evidence="8 9" key="1">
    <citation type="submission" date="2024-09" db="EMBL/GenBank/DDBJ databases">
        <authorList>
            <person name="Sun Q."/>
            <person name="Mori K."/>
        </authorList>
    </citation>
    <scope>NUCLEOTIDE SEQUENCE [LARGE SCALE GENOMIC DNA]</scope>
    <source>
        <strain evidence="8 9">JCM 12520</strain>
    </source>
</reference>
<dbReference type="PROSITE" id="PS50928">
    <property type="entry name" value="ABC_TM1"/>
    <property type="match status" value="1"/>
</dbReference>
<gene>
    <name evidence="8" type="ORF">ACFFNY_08470</name>
</gene>
<organism evidence="8 9">
    <name type="scientific">Paenibacillus hodogayensis</name>
    <dbReference type="NCBI Taxonomy" id="279208"/>
    <lineage>
        <taxon>Bacteria</taxon>
        <taxon>Bacillati</taxon>
        <taxon>Bacillota</taxon>
        <taxon>Bacilli</taxon>
        <taxon>Bacillales</taxon>
        <taxon>Paenibacillaceae</taxon>
        <taxon>Paenibacillus</taxon>
    </lineage>
</organism>
<evidence type="ECO:0000256" key="6">
    <source>
        <dbReference type="RuleBase" id="RU363032"/>
    </source>
</evidence>
<feature type="transmembrane region" description="Helical" evidence="6">
    <location>
        <begin position="206"/>
        <end position="226"/>
    </location>
</feature>
<dbReference type="Gene3D" id="1.10.3720.10">
    <property type="entry name" value="MetI-like"/>
    <property type="match status" value="1"/>
</dbReference>
<keyword evidence="9" id="KW-1185">Reference proteome</keyword>
<accession>A0ABV5VTL8</accession>
<evidence type="ECO:0000256" key="1">
    <source>
        <dbReference type="ARBA" id="ARBA00004141"/>
    </source>
</evidence>
<feature type="transmembrane region" description="Helical" evidence="6">
    <location>
        <begin position="163"/>
        <end position="185"/>
    </location>
</feature>
<keyword evidence="2 6" id="KW-0813">Transport</keyword>
<feature type="transmembrane region" description="Helical" evidence="6">
    <location>
        <begin position="112"/>
        <end position="132"/>
    </location>
</feature>
<keyword evidence="4 6" id="KW-1133">Transmembrane helix</keyword>
<keyword evidence="3 6" id="KW-0812">Transmembrane</keyword>
<proteinExistence type="inferred from homology"/>
<evidence type="ECO:0000259" key="7">
    <source>
        <dbReference type="PROSITE" id="PS50928"/>
    </source>
</evidence>
<feature type="transmembrane region" description="Helical" evidence="6">
    <location>
        <begin position="42"/>
        <end position="64"/>
    </location>
</feature>
<dbReference type="SUPFAM" id="SSF161098">
    <property type="entry name" value="MetI-like"/>
    <property type="match status" value="1"/>
</dbReference>
<evidence type="ECO:0000256" key="5">
    <source>
        <dbReference type="ARBA" id="ARBA00023136"/>
    </source>
</evidence>
<dbReference type="PANTHER" id="PTHR43496:SF1">
    <property type="entry name" value="POLYGALACTURONAN_RHAMNOGALACTURONAN TRANSPORT SYSTEM PERMEASE PROTEIN YTEP"/>
    <property type="match status" value="1"/>
</dbReference>
<dbReference type="Proteomes" id="UP001589619">
    <property type="component" value="Unassembled WGS sequence"/>
</dbReference>
<sequence>MLNRWLKRDGVALWVIVLPGVLYFLIFKYVPMLGNIIAFKNYSLFLGIMDSPWVGLTHFLNMITYEEFYNILGNTILLSFLSVLFGFPAPLLLALLLNELRSMWLKRSVQTVLYLPHFLSWIIVGSIFINLLEPNGFLNQLLGGLFGMAEIDFLSESRYFKSIVIVSGIWKEVGWGMIIYLAALAGVNPNLYEAAMVDGAGRWRQMWSISIPAIMPAIVVLFLLRIGSVLDANVEQILVFLNPLNFDTGEVIDTYVYRIGLLGSQFSYSTAIGLFKSVIGLVLVVSLNQLSKRTTGESIY</sequence>
<evidence type="ECO:0000313" key="9">
    <source>
        <dbReference type="Proteomes" id="UP001589619"/>
    </source>
</evidence>
<keyword evidence="5 6" id="KW-0472">Membrane</keyword>
<evidence type="ECO:0000313" key="8">
    <source>
        <dbReference type="EMBL" id="MFB9751603.1"/>
    </source>
</evidence>
<comment type="caution">
    <text evidence="8">The sequence shown here is derived from an EMBL/GenBank/DDBJ whole genome shotgun (WGS) entry which is preliminary data.</text>
</comment>
<dbReference type="RefSeq" id="WP_344912279.1">
    <property type="nucleotide sequence ID" value="NZ_BAAAYO010000010.1"/>
</dbReference>
<feature type="transmembrane region" description="Helical" evidence="6">
    <location>
        <begin position="266"/>
        <end position="287"/>
    </location>
</feature>
<dbReference type="EMBL" id="JBHMAG010000007">
    <property type="protein sequence ID" value="MFB9751603.1"/>
    <property type="molecule type" value="Genomic_DNA"/>
</dbReference>
<protein>
    <submittedName>
        <fullName evidence="8">ABC transporter permease</fullName>
    </submittedName>
</protein>
<dbReference type="InterPro" id="IPR035906">
    <property type="entry name" value="MetI-like_sf"/>
</dbReference>
<comment type="subcellular location">
    <subcellularLocation>
        <location evidence="6">Cell membrane</location>
        <topology evidence="6">Multi-pass membrane protein</topology>
    </subcellularLocation>
    <subcellularLocation>
        <location evidence="1">Membrane</location>
        <topology evidence="1">Multi-pass membrane protein</topology>
    </subcellularLocation>
</comment>
<dbReference type="CDD" id="cd06261">
    <property type="entry name" value="TM_PBP2"/>
    <property type="match status" value="1"/>
</dbReference>
<comment type="similarity">
    <text evidence="6">Belongs to the binding-protein-dependent transport system permease family.</text>
</comment>
<dbReference type="PANTHER" id="PTHR43496">
    <property type="entry name" value="PROTEIN LPLB"/>
    <property type="match status" value="1"/>
</dbReference>
<dbReference type="Pfam" id="PF00528">
    <property type="entry name" value="BPD_transp_1"/>
    <property type="match status" value="1"/>
</dbReference>
<feature type="transmembrane region" description="Helical" evidence="6">
    <location>
        <begin position="12"/>
        <end position="30"/>
    </location>
</feature>
<evidence type="ECO:0000256" key="4">
    <source>
        <dbReference type="ARBA" id="ARBA00022989"/>
    </source>
</evidence>